<gene>
    <name evidence="3" type="ORF">WJX74_001896</name>
</gene>
<evidence type="ECO:0000313" key="3">
    <source>
        <dbReference type="EMBL" id="KAK9816199.1"/>
    </source>
</evidence>
<dbReference type="AlphaFoldDB" id="A0AAW1Q792"/>
<dbReference type="PANTHER" id="PTHR37171">
    <property type="entry name" value="SERINE/THREONINE-PROTEIN KINASE YRZF-RELATED"/>
    <property type="match status" value="1"/>
</dbReference>
<dbReference type="InterPro" id="IPR052396">
    <property type="entry name" value="Meiotic_Drive_Suppr_Kinase"/>
</dbReference>
<comment type="caution">
    <text evidence="3">The sequence shown here is derived from an EMBL/GenBank/DDBJ whole genome shotgun (WGS) entry which is preliminary data.</text>
</comment>
<evidence type="ECO:0000256" key="1">
    <source>
        <dbReference type="SAM" id="MobiDB-lite"/>
    </source>
</evidence>
<organism evidence="3 4">
    <name type="scientific">Apatococcus lobatus</name>
    <dbReference type="NCBI Taxonomy" id="904363"/>
    <lineage>
        <taxon>Eukaryota</taxon>
        <taxon>Viridiplantae</taxon>
        <taxon>Chlorophyta</taxon>
        <taxon>core chlorophytes</taxon>
        <taxon>Trebouxiophyceae</taxon>
        <taxon>Chlorellales</taxon>
        <taxon>Chlorellaceae</taxon>
        <taxon>Apatococcus</taxon>
    </lineage>
</organism>
<dbReference type="GO" id="GO:0005524">
    <property type="term" value="F:ATP binding"/>
    <property type="evidence" value="ECO:0007669"/>
    <property type="project" value="InterPro"/>
</dbReference>
<feature type="region of interest" description="Disordered" evidence="1">
    <location>
        <begin position="108"/>
        <end position="156"/>
    </location>
</feature>
<proteinExistence type="predicted"/>
<sequence length="156" mass="17101">MPRLIARGHIIDSSLYFRATELLGPSLESAGTAAEDLEPAALRALERVHACGVLHGDIRLDNILRNGRKGVVLADFAFSKLAAGPQLIQEESSDAPLWLAHSRKELQRQLQRQRPTKSMAKMSPNTQIASMRANPQSRSVKMLGSSSSMSAMQRLL</sequence>
<name>A0AAW1Q792_9CHLO</name>
<dbReference type="InterPro" id="IPR000719">
    <property type="entry name" value="Prot_kinase_dom"/>
</dbReference>
<protein>
    <recommendedName>
        <fullName evidence="2">Protein kinase domain-containing protein</fullName>
    </recommendedName>
</protein>
<dbReference type="EMBL" id="JALJOS010000087">
    <property type="protein sequence ID" value="KAK9816199.1"/>
    <property type="molecule type" value="Genomic_DNA"/>
</dbReference>
<evidence type="ECO:0000259" key="2">
    <source>
        <dbReference type="PROSITE" id="PS50011"/>
    </source>
</evidence>
<keyword evidence="4" id="KW-1185">Reference proteome</keyword>
<accession>A0AAW1Q792</accession>
<feature type="compositionally biased region" description="Polar residues" evidence="1">
    <location>
        <begin position="123"/>
        <end position="136"/>
    </location>
</feature>
<dbReference type="Gene3D" id="1.10.510.10">
    <property type="entry name" value="Transferase(Phosphotransferase) domain 1"/>
    <property type="match status" value="1"/>
</dbReference>
<dbReference type="PANTHER" id="PTHR37171:SF1">
    <property type="entry name" value="SERINE_THREONINE-PROTEIN KINASE YRZF-RELATED"/>
    <property type="match status" value="1"/>
</dbReference>
<dbReference type="SUPFAM" id="SSF56112">
    <property type="entry name" value="Protein kinase-like (PK-like)"/>
    <property type="match status" value="1"/>
</dbReference>
<evidence type="ECO:0000313" key="4">
    <source>
        <dbReference type="Proteomes" id="UP001438707"/>
    </source>
</evidence>
<feature type="compositionally biased region" description="Low complexity" evidence="1">
    <location>
        <begin position="137"/>
        <end position="156"/>
    </location>
</feature>
<dbReference type="InterPro" id="IPR011009">
    <property type="entry name" value="Kinase-like_dom_sf"/>
</dbReference>
<dbReference type="PROSITE" id="PS50011">
    <property type="entry name" value="PROTEIN_KINASE_DOM"/>
    <property type="match status" value="1"/>
</dbReference>
<dbReference type="GO" id="GO:0004672">
    <property type="term" value="F:protein kinase activity"/>
    <property type="evidence" value="ECO:0007669"/>
    <property type="project" value="InterPro"/>
</dbReference>
<dbReference type="Proteomes" id="UP001438707">
    <property type="component" value="Unassembled WGS sequence"/>
</dbReference>
<reference evidence="3 4" key="1">
    <citation type="journal article" date="2024" name="Nat. Commun.">
        <title>Phylogenomics reveals the evolutionary origins of lichenization in chlorophyte algae.</title>
        <authorList>
            <person name="Puginier C."/>
            <person name="Libourel C."/>
            <person name="Otte J."/>
            <person name="Skaloud P."/>
            <person name="Haon M."/>
            <person name="Grisel S."/>
            <person name="Petersen M."/>
            <person name="Berrin J.G."/>
            <person name="Delaux P.M."/>
            <person name="Dal Grande F."/>
            <person name="Keller J."/>
        </authorList>
    </citation>
    <scope>NUCLEOTIDE SEQUENCE [LARGE SCALE GENOMIC DNA]</scope>
    <source>
        <strain evidence="3 4">SAG 2145</strain>
    </source>
</reference>
<feature type="domain" description="Protein kinase" evidence="2">
    <location>
        <begin position="1"/>
        <end position="156"/>
    </location>
</feature>